<dbReference type="KEGG" id="pseo:OM33_10660"/>
<dbReference type="OrthoDB" id="9801597at2"/>
<dbReference type="InterPro" id="IPR036388">
    <property type="entry name" value="WH-like_DNA-bd_sf"/>
</dbReference>
<evidence type="ECO:0000313" key="4">
    <source>
        <dbReference type="Proteomes" id="UP000030341"/>
    </source>
</evidence>
<organism evidence="3 4">
    <name type="scientific">Pseudoalteromonas piratica</name>
    <dbReference type="NCBI Taxonomy" id="1348114"/>
    <lineage>
        <taxon>Bacteria</taxon>
        <taxon>Pseudomonadati</taxon>
        <taxon>Pseudomonadota</taxon>
        <taxon>Gammaproteobacteria</taxon>
        <taxon>Alteromonadales</taxon>
        <taxon>Pseudoalteromonadaceae</taxon>
        <taxon>Pseudoalteromonas</taxon>
    </lineage>
</organism>
<dbReference type="HOGENOM" id="CLU_064885_1_0_6"/>
<dbReference type="PIRSF" id="PIRSF012524">
    <property type="entry name" value="YitL_S1"/>
    <property type="match status" value="1"/>
</dbReference>
<comment type="similarity">
    <text evidence="1">Belongs to the CvfB family.</text>
</comment>
<dbReference type="InterPro" id="IPR003029">
    <property type="entry name" value="S1_domain"/>
</dbReference>
<keyword evidence="4" id="KW-1185">Reference proteome</keyword>
<dbReference type="GO" id="GO:0003676">
    <property type="term" value="F:nucleic acid binding"/>
    <property type="evidence" value="ECO:0007669"/>
    <property type="project" value="InterPro"/>
</dbReference>
<sequence length="278" mass="30710">MSIQLGLINNLVVNEIAYEGAYLTDAQGNGEVFLKKEELPEGLSINQTLDVFVYEEQGNLTATTKTPIAQLGDFALLQVTSINKVGAFVDLGIGKELLVPFNEQKPKFELSRSYLVKLYLDKASQRLCGSSNLNKFVKQESDRIKKSQEVSIIVAGRTDLGFKVIVNNEFWGMIFTDQVFKPLFIGQKLQAYVAKVREDGKLDIRLSKPGVAGSSELSDVIYEKLVSENGVIHLGDKSDPVAIKKMFGCSKANFKRAIGHLFKEGKIDLAATKISLIK</sequence>
<dbReference type="InterPro" id="IPR039566">
    <property type="entry name" value="CvfB_S1_st"/>
</dbReference>
<dbReference type="Pfam" id="PF13509">
    <property type="entry name" value="S1_2"/>
    <property type="match status" value="1"/>
</dbReference>
<protein>
    <submittedName>
        <fullName evidence="3">GntR family transcriptional regulator</fullName>
    </submittedName>
</protein>
<evidence type="ECO:0000313" key="3">
    <source>
        <dbReference type="EMBL" id="AIY65565.1"/>
    </source>
</evidence>
<accession>A0A0A7EFZ1</accession>
<dbReference type="InterPro" id="IPR040764">
    <property type="entry name" value="CvfB_WH"/>
</dbReference>
<dbReference type="AlphaFoldDB" id="A0A0A7EFZ1"/>
<gene>
    <name evidence="3" type="ORF">OM33_10660</name>
</gene>
<dbReference type="PANTHER" id="PTHR37296:SF1">
    <property type="entry name" value="CONSERVED VIRULENCE FACTOR B"/>
    <property type="match status" value="1"/>
</dbReference>
<feature type="domain" description="S1 motif" evidence="2">
    <location>
        <begin position="4"/>
        <end position="65"/>
    </location>
</feature>
<dbReference type="RefSeq" id="WP_038641563.1">
    <property type="nucleotide sequence ID" value="NZ_CP009888.1"/>
</dbReference>
<reference evidence="3 4" key="1">
    <citation type="submission" date="2014-11" db="EMBL/GenBank/DDBJ databases">
        <title>Complete Genome Sequence of Pseudoalteromonas sp. Strain OCN003 Isolated from Kaneohe Bay, Oahu, Hawaii.</title>
        <authorList>
            <person name="Beurmann S."/>
            <person name="Videau P."/>
            <person name="Ushijima B."/>
            <person name="Smith A.M."/>
            <person name="Aeby G.S."/>
            <person name="Callahan S.M."/>
            <person name="Belcaid M."/>
        </authorList>
    </citation>
    <scope>NUCLEOTIDE SEQUENCE [LARGE SCALE GENOMIC DNA]</scope>
    <source>
        <strain evidence="3 4">OCN003</strain>
    </source>
</reference>
<dbReference type="STRING" id="1348114.OM33_10660"/>
<dbReference type="Proteomes" id="UP000030341">
    <property type="component" value="Chromosome 1"/>
</dbReference>
<dbReference type="EMBL" id="CP009888">
    <property type="protein sequence ID" value="AIY65565.1"/>
    <property type="molecule type" value="Genomic_DNA"/>
</dbReference>
<dbReference type="InterPro" id="IPR012340">
    <property type="entry name" value="NA-bd_OB-fold"/>
</dbReference>
<dbReference type="SMART" id="SM00316">
    <property type="entry name" value="S1"/>
    <property type="match status" value="2"/>
</dbReference>
<dbReference type="InterPro" id="IPR014464">
    <property type="entry name" value="CvfB_fam"/>
</dbReference>
<dbReference type="eggNOG" id="COG2996">
    <property type="taxonomic scope" value="Bacteria"/>
</dbReference>
<dbReference type="Gene3D" id="1.10.10.10">
    <property type="entry name" value="Winged helix-like DNA-binding domain superfamily/Winged helix DNA-binding domain"/>
    <property type="match status" value="1"/>
</dbReference>
<dbReference type="PANTHER" id="PTHR37296">
    <property type="entry name" value="CONSERVED VIRULENCE FACTOR B"/>
    <property type="match status" value="1"/>
</dbReference>
<proteinExistence type="inferred from homology"/>
<dbReference type="Gene3D" id="2.40.50.140">
    <property type="entry name" value="Nucleic acid-binding proteins"/>
    <property type="match status" value="2"/>
</dbReference>
<dbReference type="Pfam" id="PF00575">
    <property type="entry name" value="S1"/>
    <property type="match status" value="1"/>
</dbReference>
<dbReference type="Pfam" id="PF17783">
    <property type="entry name" value="WHD_CvfB"/>
    <property type="match status" value="1"/>
</dbReference>
<evidence type="ECO:0000256" key="1">
    <source>
        <dbReference type="PIRNR" id="PIRNR012524"/>
    </source>
</evidence>
<feature type="domain" description="S1 motif" evidence="2">
    <location>
        <begin position="70"/>
        <end position="207"/>
    </location>
</feature>
<evidence type="ECO:0000259" key="2">
    <source>
        <dbReference type="SMART" id="SM00316"/>
    </source>
</evidence>
<name>A0A0A7EFZ1_9GAMM</name>